<dbReference type="AlphaFoldDB" id="A0A5B0LW98"/>
<name>A0A5B0LW98_PUCGR</name>
<feature type="compositionally biased region" description="Basic and acidic residues" evidence="1">
    <location>
        <begin position="18"/>
        <end position="29"/>
    </location>
</feature>
<evidence type="ECO:0000313" key="2">
    <source>
        <dbReference type="EMBL" id="KAA1068752.1"/>
    </source>
</evidence>
<feature type="compositionally biased region" description="Polar residues" evidence="1">
    <location>
        <begin position="71"/>
        <end position="87"/>
    </location>
</feature>
<sequence>MDGWRIYNISRLPGPMAIRKETKTEHRNQNADADGQSSSPLDVDDLLDYFIYRSHPRSSFAASRDVAPSSIHLSSNLVSPNQSTRNR</sequence>
<protein>
    <submittedName>
        <fullName evidence="2">Uncharacterized protein</fullName>
    </submittedName>
</protein>
<feature type="region of interest" description="Disordered" evidence="1">
    <location>
        <begin position="15"/>
        <end position="42"/>
    </location>
</feature>
<dbReference type="EMBL" id="VDEP01000505">
    <property type="protein sequence ID" value="KAA1068752.1"/>
    <property type="molecule type" value="Genomic_DNA"/>
</dbReference>
<comment type="caution">
    <text evidence="2">The sequence shown here is derived from an EMBL/GenBank/DDBJ whole genome shotgun (WGS) entry which is preliminary data.</text>
</comment>
<feature type="region of interest" description="Disordered" evidence="1">
    <location>
        <begin position="58"/>
        <end position="87"/>
    </location>
</feature>
<organism evidence="2 3">
    <name type="scientific">Puccinia graminis f. sp. tritici</name>
    <dbReference type="NCBI Taxonomy" id="56615"/>
    <lineage>
        <taxon>Eukaryota</taxon>
        <taxon>Fungi</taxon>
        <taxon>Dikarya</taxon>
        <taxon>Basidiomycota</taxon>
        <taxon>Pucciniomycotina</taxon>
        <taxon>Pucciniomycetes</taxon>
        <taxon>Pucciniales</taxon>
        <taxon>Pucciniaceae</taxon>
        <taxon>Puccinia</taxon>
    </lineage>
</organism>
<accession>A0A5B0LW98</accession>
<reference evidence="2 3" key="1">
    <citation type="submission" date="2019-05" db="EMBL/GenBank/DDBJ databases">
        <title>Emergence of the Ug99 lineage of the wheat stem rust pathogen through somatic hybridization.</title>
        <authorList>
            <person name="Li F."/>
            <person name="Upadhyaya N.M."/>
            <person name="Sperschneider J."/>
            <person name="Matny O."/>
            <person name="Nguyen-Phuc H."/>
            <person name="Mago R."/>
            <person name="Raley C."/>
            <person name="Miller M.E."/>
            <person name="Silverstein K.A.T."/>
            <person name="Henningsen E."/>
            <person name="Hirsch C.D."/>
            <person name="Visser B."/>
            <person name="Pretorius Z.A."/>
            <person name="Steffenson B.J."/>
            <person name="Schwessinger B."/>
            <person name="Dodds P.N."/>
            <person name="Figueroa M."/>
        </authorList>
    </citation>
    <scope>NUCLEOTIDE SEQUENCE [LARGE SCALE GENOMIC DNA]</scope>
    <source>
        <strain evidence="2 3">Ug99</strain>
    </source>
</reference>
<proteinExistence type="predicted"/>
<evidence type="ECO:0000256" key="1">
    <source>
        <dbReference type="SAM" id="MobiDB-lite"/>
    </source>
</evidence>
<evidence type="ECO:0000313" key="3">
    <source>
        <dbReference type="Proteomes" id="UP000325313"/>
    </source>
</evidence>
<dbReference type="Proteomes" id="UP000325313">
    <property type="component" value="Unassembled WGS sequence"/>
</dbReference>
<gene>
    <name evidence="2" type="ORF">PGTUg99_036972</name>
</gene>